<dbReference type="Pfam" id="PF05193">
    <property type="entry name" value="Peptidase_M16_C"/>
    <property type="match status" value="1"/>
</dbReference>
<dbReference type="EC" id="3.4.24.-" evidence="4"/>
<evidence type="ECO:0000313" key="4">
    <source>
        <dbReference type="EMBL" id="CCQ91072.1"/>
    </source>
</evidence>
<gene>
    <name evidence="4" type="ORF">NITGR_570021</name>
</gene>
<dbReference type="GO" id="GO:0016787">
    <property type="term" value="F:hydrolase activity"/>
    <property type="evidence" value="ECO:0007669"/>
    <property type="project" value="UniProtKB-KW"/>
</dbReference>
<dbReference type="RefSeq" id="WP_005009388.1">
    <property type="nucleotide sequence ID" value="NZ_HG422173.1"/>
</dbReference>
<dbReference type="OrthoDB" id="9811314at2"/>
<comment type="similarity">
    <text evidence="1">Belongs to the peptidase M16 family.</text>
</comment>
<evidence type="ECO:0000256" key="1">
    <source>
        <dbReference type="ARBA" id="ARBA00007261"/>
    </source>
</evidence>
<dbReference type="Gene3D" id="3.30.830.10">
    <property type="entry name" value="Metalloenzyme, LuxS/M16 peptidase-like"/>
    <property type="match status" value="2"/>
</dbReference>
<feature type="domain" description="Peptidase M16 N-terminal" evidence="2">
    <location>
        <begin position="22"/>
        <end position="169"/>
    </location>
</feature>
<dbReference type="SUPFAM" id="SSF63411">
    <property type="entry name" value="LuxS/MPP-like metallohydrolase"/>
    <property type="match status" value="2"/>
</dbReference>
<dbReference type="InterPro" id="IPR007863">
    <property type="entry name" value="Peptidase_M16_C"/>
</dbReference>
<reference evidence="4 5" key="1">
    <citation type="journal article" date="2013" name="Front. Microbiol.">
        <title>The genome of Nitrospina gracilis illuminates the metabolism and evolution of the major marine nitrite oxidizer.</title>
        <authorList>
            <person name="Luecker S."/>
            <person name="Nowka B."/>
            <person name="Rattei T."/>
            <person name="Spieck E."/>
            <person name="and Daims H."/>
        </authorList>
    </citation>
    <scope>NUCLEOTIDE SEQUENCE [LARGE SCALE GENOMIC DNA]</scope>
    <source>
        <strain evidence="4 5">3/211</strain>
    </source>
</reference>
<dbReference type="InterPro" id="IPR011249">
    <property type="entry name" value="Metalloenz_LuxS/M16"/>
</dbReference>
<dbReference type="PANTHER" id="PTHR11851:SF49">
    <property type="entry name" value="MITOCHONDRIAL-PROCESSING PEPTIDASE SUBUNIT ALPHA"/>
    <property type="match status" value="1"/>
</dbReference>
<dbReference type="PANTHER" id="PTHR11851">
    <property type="entry name" value="METALLOPROTEASE"/>
    <property type="match status" value="1"/>
</dbReference>
<protein>
    <submittedName>
        <fullName evidence="4">Zinc-dependent peptidase, M16 family</fullName>
        <ecNumber evidence="4">3.4.24.-</ecNumber>
    </submittedName>
</protein>
<accession>M1Z0M7</accession>
<evidence type="ECO:0000259" key="3">
    <source>
        <dbReference type="Pfam" id="PF05193"/>
    </source>
</evidence>
<feature type="domain" description="Peptidase M16 C-terminal" evidence="3">
    <location>
        <begin position="176"/>
        <end position="355"/>
    </location>
</feature>
<dbReference type="STRING" id="1266370.NITGR_570021"/>
<organism evidence="4 5">
    <name type="scientific">Nitrospina gracilis (strain 3/211)</name>
    <dbReference type="NCBI Taxonomy" id="1266370"/>
    <lineage>
        <taxon>Bacteria</taxon>
        <taxon>Pseudomonadati</taxon>
        <taxon>Nitrospinota/Tectimicrobiota group</taxon>
        <taxon>Nitrospinota</taxon>
        <taxon>Nitrospinia</taxon>
        <taxon>Nitrospinales</taxon>
        <taxon>Nitrospinaceae</taxon>
        <taxon>Nitrospina</taxon>
    </lineage>
</organism>
<proteinExistence type="inferred from homology"/>
<comment type="caution">
    <text evidence="4">The sequence shown here is derived from an EMBL/GenBank/DDBJ whole genome shotgun (WGS) entry which is preliminary data.</text>
</comment>
<dbReference type="HOGENOM" id="CLU_009902_3_3_0"/>
<dbReference type="InParanoid" id="M1Z0M7"/>
<dbReference type="AlphaFoldDB" id="M1Z0M7"/>
<dbReference type="Proteomes" id="UP000011704">
    <property type="component" value="Unassembled WGS sequence"/>
</dbReference>
<dbReference type="InterPro" id="IPR011765">
    <property type="entry name" value="Pept_M16_N"/>
</dbReference>
<keyword evidence="5" id="KW-1185">Reference proteome</keyword>
<dbReference type="Pfam" id="PF00675">
    <property type="entry name" value="Peptidase_M16"/>
    <property type="match status" value="1"/>
</dbReference>
<name>M1Z0M7_NITG3</name>
<dbReference type="InterPro" id="IPR050361">
    <property type="entry name" value="MPP/UQCRC_Complex"/>
</dbReference>
<sequence length="437" mass="49896">MNTTHSLENRTHLDTLENGLTVVTVEMPHLHTLDIGMYIRSGVRFETPANNGISHFLEHMLFRGNRRYPDSILLNTEFEKIGRGLRASTYTEHTHYDFSPHYEQLERGMELFSDFFTEPLFPSIEVEREIILEECLEDFNAEGVNVDIDYHACKLLYGDDPLGYPIIGTEESIKAIDTDQLRQFFETFYCPGNMVLAGAGALSHNRFLELAQRHFGGFPKCGRVIPKNHFVGSVNENQKEPALFIQKHDDSQVQLQICFRSVSFNDPDYFIVSLIALIFDDGTASRLQKTLREDRGLVYSVQARETALSDCGTFDFDVNARPEKVLEIADIIFREIKTLLVEGPSANELDFVKKRYAYELELEYDSPYKQLVRYGQAPLYSTAISVEDERMLIEGITIDDVRRVARRLFVANGLNVVLVGPHTPQMTQGLNELVNGF</sequence>
<evidence type="ECO:0000259" key="2">
    <source>
        <dbReference type="Pfam" id="PF00675"/>
    </source>
</evidence>
<keyword evidence="4" id="KW-0378">Hydrolase</keyword>
<dbReference type="EMBL" id="CAQJ01000063">
    <property type="protein sequence ID" value="CCQ91072.1"/>
    <property type="molecule type" value="Genomic_DNA"/>
</dbReference>
<evidence type="ECO:0000313" key="5">
    <source>
        <dbReference type="Proteomes" id="UP000011704"/>
    </source>
</evidence>
<dbReference type="GO" id="GO:0046872">
    <property type="term" value="F:metal ion binding"/>
    <property type="evidence" value="ECO:0007669"/>
    <property type="project" value="InterPro"/>
</dbReference>